<dbReference type="CDD" id="cd00009">
    <property type="entry name" value="AAA"/>
    <property type="match status" value="1"/>
</dbReference>
<dbReference type="SUPFAM" id="SSF46689">
    <property type="entry name" value="Homeodomain-like"/>
    <property type="match status" value="1"/>
</dbReference>
<dbReference type="Pfam" id="PF00158">
    <property type="entry name" value="Sigma54_activat"/>
    <property type="match status" value="1"/>
</dbReference>
<dbReference type="SUPFAM" id="SSF52540">
    <property type="entry name" value="P-loop containing nucleoside triphosphate hydrolases"/>
    <property type="match status" value="1"/>
</dbReference>
<keyword evidence="1" id="KW-0547">Nucleotide-binding</keyword>
<evidence type="ECO:0000256" key="4">
    <source>
        <dbReference type="ARBA" id="ARBA00023125"/>
    </source>
</evidence>
<dbReference type="Gene3D" id="3.40.50.300">
    <property type="entry name" value="P-loop containing nucleotide triphosphate hydrolases"/>
    <property type="match status" value="1"/>
</dbReference>
<dbReference type="InterPro" id="IPR045343">
    <property type="entry name" value="VpsR"/>
</dbReference>
<dbReference type="GO" id="GO:0005524">
    <property type="term" value="F:ATP binding"/>
    <property type="evidence" value="ECO:0007669"/>
    <property type="project" value="UniProtKB-KW"/>
</dbReference>
<proteinExistence type="predicted"/>
<name>A0A1G8PH25_9GAMM</name>
<keyword evidence="5" id="KW-0804">Transcription</keyword>
<dbReference type="Gene3D" id="1.10.8.60">
    <property type="match status" value="1"/>
</dbReference>
<dbReference type="PANTHER" id="PTHR32071:SF120">
    <property type="entry name" value="TRANSCRIPTIONAL REGULATOR-RELATED"/>
    <property type="match status" value="1"/>
</dbReference>
<dbReference type="PANTHER" id="PTHR32071">
    <property type="entry name" value="TRANSCRIPTIONAL REGULATORY PROTEIN"/>
    <property type="match status" value="1"/>
</dbReference>
<dbReference type="SUPFAM" id="SSF52172">
    <property type="entry name" value="CheY-like"/>
    <property type="match status" value="1"/>
</dbReference>
<dbReference type="Pfam" id="PF25601">
    <property type="entry name" value="AAA_lid_14"/>
    <property type="match status" value="1"/>
</dbReference>
<evidence type="ECO:0000313" key="8">
    <source>
        <dbReference type="Proteomes" id="UP000198525"/>
    </source>
</evidence>
<keyword evidence="3" id="KW-0805">Transcription regulation</keyword>
<organism evidence="7 8">
    <name type="scientific">Billgrantia gudaonensis</name>
    <dbReference type="NCBI Taxonomy" id="376427"/>
    <lineage>
        <taxon>Bacteria</taxon>
        <taxon>Pseudomonadati</taxon>
        <taxon>Pseudomonadota</taxon>
        <taxon>Gammaproteobacteria</taxon>
        <taxon>Oceanospirillales</taxon>
        <taxon>Halomonadaceae</taxon>
        <taxon>Billgrantia</taxon>
    </lineage>
</organism>
<dbReference type="InterPro" id="IPR025943">
    <property type="entry name" value="Sigma_54_int_dom_ATP-bd_2"/>
</dbReference>
<dbReference type="OrthoDB" id="9804019at2"/>
<evidence type="ECO:0000256" key="3">
    <source>
        <dbReference type="ARBA" id="ARBA00023015"/>
    </source>
</evidence>
<evidence type="ECO:0000259" key="6">
    <source>
        <dbReference type="PROSITE" id="PS50045"/>
    </source>
</evidence>
<evidence type="ECO:0000256" key="2">
    <source>
        <dbReference type="ARBA" id="ARBA00022840"/>
    </source>
</evidence>
<dbReference type="PROSITE" id="PS00676">
    <property type="entry name" value="SIGMA54_INTERACT_2"/>
    <property type="match status" value="1"/>
</dbReference>
<dbReference type="SMART" id="SM00382">
    <property type="entry name" value="AAA"/>
    <property type="match status" value="1"/>
</dbReference>
<dbReference type="InterPro" id="IPR027417">
    <property type="entry name" value="P-loop_NTPase"/>
</dbReference>
<evidence type="ECO:0000313" key="7">
    <source>
        <dbReference type="EMBL" id="SDI91628.1"/>
    </source>
</evidence>
<dbReference type="InterPro" id="IPR058031">
    <property type="entry name" value="AAA_lid_NorR"/>
</dbReference>
<dbReference type="Gene3D" id="1.10.10.60">
    <property type="entry name" value="Homeodomain-like"/>
    <property type="match status" value="1"/>
</dbReference>
<dbReference type="Proteomes" id="UP000198525">
    <property type="component" value="Unassembled WGS sequence"/>
</dbReference>
<dbReference type="InterPro" id="IPR025944">
    <property type="entry name" value="Sigma_54_int_dom_CS"/>
</dbReference>
<accession>A0A1G8PH25</accession>
<dbReference type="AlphaFoldDB" id="A0A1G8PH25"/>
<dbReference type="PROSITE" id="PS00688">
    <property type="entry name" value="SIGMA54_INTERACT_3"/>
    <property type="match status" value="1"/>
</dbReference>
<reference evidence="7 8" key="1">
    <citation type="submission" date="2016-10" db="EMBL/GenBank/DDBJ databases">
        <authorList>
            <person name="de Groot N.N."/>
        </authorList>
    </citation>
    <scope>NUCLEOTIDE SEQUENCE [LARGE SCALE GENOMIC DNA]</scope>
    <source>
        <strain evidence="7 8">CGMCC 1.6133</strain>
    </source>
</reference>
<dbReference type="InterPro" id="IPR002078">
    <property type="entry name" value="Sigma_54_int"/>
</dbReference>
<sequence>MDGNGTLLIAGETNELSPSLPSYLRGNGWIVDHAKSLKDAIDILKEKSHETGLILIDDGQDINVPDIEKCLEESSLSWMALIHPNLLDNASILQLLRKHCYAYHVLPGSDEQVECILRHACAMRRLHELQKKNDATLIDDYEMVGTTASMKQLFDTIRRVAAVDAPVFISGESGTGKELAAHAIHERSQRRDGPFIAVNCGALPSNLIQSELFGHEKGAFTGASQRKIGKVEAAQGGTLFLDEIGDLPLEMQVNLLRFLEDHQIQRIGSTKEIVVDVRILAATHVDLEKAVKEGRFREDLYHRLNVLQIFLPPLRERQEDIEVLARFFFDKFANEKACQVKGFSQEALRLMQCHSWPGNIRELINRVRRALVMCETRLIKPEDLGLERRQSSRCIMTLEQARDHAEYEALVSALGRNRYKIQNAARDLGVSRVTLYRLMEKHHIHREVAVV</sequence>
<dbReference type="GO" id="GO:0006355">
    <property type="term" value="P:regulation of DNA-templated transcription"/>
    <property type="evidence" value="ECO:0007669"/>
    <property type="project" value="InterPro"/>
</dbReference>
<dbReference type="EMBL" id="FNES01000002">
    <property type="protein sequence ID" value="SDI91628.1"/>
    <property type="molecule type" value="Genomic_DNA"/>
</dbReference>
<dbReference type="STRING" id="376427.SAMN04487954_10278"/>
<dbReference type="InterPro" id="IPR009057">
    <property type="entry name" value="Homeodomain-like_sf"/>
</dbReference>
<protein>
    <submittedName>
        <fullName evidence="7">DNA-binding transcriptional response regulator, NtrC family, contains REC, AAA-type ATPase, and a Fis-type DNA-binding domains</fullName>
    </submittedName>
</protein>
<feature type="domain" description="Sigma-54 factor interaction" evidence="6">
    <location>
        <begin position="143"/>
        <end position="372"/>
    </location>
</feature>
<keyword evidence="4 7" id="KW-0238">DNA-binding</keyword>
<dbReference type="InterPro" id="IPR003593">
    <property type="entry name" value="AAA+_ATPase"/>
</dbReference>
<gene>
    <name evidence="7" type="ORF">SAMN04487954_10278</name>
</gene>
<evidence type="ECO:0000256" key="1">
    <source>
        <dbReference type="ARBA" id="ARBA00022741"/>
    </source>
</evidence>
<dbReference type="PROSITE" id="PS50045">
    <property type="entry name" value="SIGMA54_INTERACT_4"/>
    <property type="match status" value="1"/>
</dbReference>
<dbReference type="InterPro" id="IPR002197">
    <property type="entry name" value="HTH_Fis"/>
</dbReference>
<dbReference type="FunFam" id="3.40.50.300:FF:000006">
    <property type="entry name" value="DNA-binding transcriptional regulator NtrC"/>
    <property type="match status" value="1"/>
</dbReference>
<dbReference type="Pfam" id="PF20161">
    <property type="entry name" value="VpsR"/>
    <property type="match status" value="1"/>
</dbReference>
<keyword evidence="8" id="KW-1185">Reference proteome</keyword>
<dbReference type="RefSeq" id="WP_089682744.1">
    <property type="nucleotide sequence ID" value="NZ_FNES01000002.1"/>
</dbReference>
<evidence type="ECO:0000256" key="5">
    <source>
        <dbReference type="ARBA" id="ARBA00023163"/>
    </source>
</evidence>
<dbReference type="InterPro" id="IPR011006">
    <property type="entry name" value="CheY-like_superfamily"/>
</dbReference>
<dbReference type="Pfam" id="PF02954">
    <property type="entry name" value="HTH_8"/>
    <property type="match status" value="1"/>
</dbReference>
<dbReference type="GO" id="GO:0043565">
    <property type="term" value="F:sequence-specific DNA binding"/>
    <property type="evidence" value="ECO:0007669"/>
    <property type="project" value="InterPro"/>
</dbReference>
<keyword evidence="2" id="KW-0067">ATP-binding</keyword>